<comment type="subunit">
    <text evidence="17">Homotetramer.</text>
</comment>
<evidence type="ECO:0000256" key="3">
    <source>
        <dbReference type="ARBA" id="ARBA00006001"/>
    </source>
</evidence>
<evidence type="ECO:0000256" key="4">
    <source>
        <dbReference type="ARBA" id="ARBA00009524"/>
    </source>
</evidence>
<dbReference type="EC" id="4.2.1.136" evidence="19"/>
<comment type="function">
    <text evidence="17">Catalyzes the dehydration of the S-form of NAD(P)HX at the expense of ADP, which is converted to AMP. Together with NAD(P)HX epimerase, which catalyzes the epimerization of the S- and R-forms, the enzyme allows the repair of both epimers of NAD(P)HX, a damaged form of NAD(P)H that is a result of enzymatic or heat-dependent hydration.</text>
</comment>
<comment type="similarity">
    <text evidence="18">Belongs to the NnrE/AIBP family.</text>
</comment>
<evidence type="ECO:0000256" key="14">
    <source>
        <dbReference type="ARBA" id="ARBA00025153"/>
    </source>
</evidence>
<comment type="function">
    <text evidence="14 19">Bifunctional enzyme that catalyzes the epimerization of the S- and R-forms of NAD(P)HX and the dehydration of the S-form of NAD(P)HX at the expense of ADP, which is converted to AMP. This allows the repair of both epimers of NAD(P)HX, a damaged form of NAD(P)H that is a result of enzymatic or heat-dependent hydration.</text>
</comment>
<dbReference type="NCBIfam" id="TIGR00196">
    <property type="entry name" value="yjeF_cterm"/>
    <property type="match status" value="1"/>
</dbReference>
<dbReference type="EC" id="5.1.99.6" evidence="19"/>
<dbReference type="AlphaFoldDB" id="A0A1D9LEZ3"/>
<evidence type="ECO:0000256" key="7">
    <source>
        <dbReference type="ARBA" id="ARBA00022840"/>
    </source>
</evidence>
<evidence type="ECO:0000256" key="13">
    <source>
        <dbReference type="ARBA" id="ARBA00023268"/>
    </source>
</evidence>
<comment type="cofactor">
    <cofactor evidence="17">
        <name>Mg(2+)</name>
        <dbReference type="ChEBI" id="CHEBI:18420"/>
    </cofactor>
</comment>
<dbReference type="GeneID" id="68841039"/>
<feature type="binding site" evidence="18">
    <location>
        <position position="57"/>
    </location>
    <ligand>
        <name>K(+)</name>
        <dbReference type="ChEBI" id="CHEBI:29103"/>
    </ligand>
</feature>
<feature type="binding site" evidence="18">
    <location>
        <position position="118"/>
    </location>
    <ligand>
        <name>K(+)</name>
        <dbReference type="ChEBI" id="CHEBI:29103"/>
    </ligand>
</feature>
<dbReference type="Pfam" id="PF03853">
    <property type="entry name" value="YjeF_N"/>
    <property type="match status" value="1"/>
</dbReference>
<dbReference type="RefSeq" id="WP_070979386.1">
    <property type="nucleotide sequence ID" value="NZ_CP017707.1"/>
</dbReference>
<evidence type="ECO:0000259" key="21">
    <source>
        <dbReference type="PROSITE" id="PS51385"/>
    </source>
</evidence>
<gene>
    <name evidence="17" type="primary">nnrD</name>
    <name evidence="18" type="synonym">nnrE</name>
    <name evidence="22" type="ORF">BKX93_07420</name>
</gene>
<keyword evidence="6 17" id="KW-0547">Nucleotide-binding</keyword>
<dbReference type="PANTHER" id="PTHR12592:SF0">
    <property type="entry name" value="ATP-DEPENDENT (S)-NAD(P)H-HYDRATE DEHYDRATASE"/>
    <property type="match status" value="1"/>
</dbReference>
<keyword evidence="13" id="KW-0511">Multifunctional enzyme</keyword>
<feature type="binding site" evidence="17">
    <location>
        <position position="425"/>
    </location>
    <ligand>
        <name>(6S)-NADPHX</name>
        <dbReference type="ChEBI" id="CHEBI:64076"/>
    </ligand>
</feature>
<dbReference type="GO" id="GO:0110051">
    <property type="term" value="P:metabolite repair"/>
    <property type="evidence" value="ECO:0007669"/>
    <property type="project" value="TreeGrafter"/>
</dbReference>
<feature type="binding site" evidence="18">
    <location>
        <position position="151"/>
    </location>
    <ligand>
        <name>(6S)-NADPHX</name>
        <dbReference type="ChEBI" id="CHEBI:64076"/>
    </ligand>
</feature>
<feature type="binding site" evidence="17">
    <location>
        <position position="357"/>
    </location>
    <ligand>
        <name>(6S)-NADPHX</name>
        <dbReference type="ChEBI" id="CHEBI:64076"/>
    </ligand>
</feature>
<feature type="binding site" evidence="17">
    <location>
        <position position="248"/>
    </location>
    <ligand>
        <name>(6S)-NADPHX</name>
        <dbReference type="ChEBI" id="CHEBI:64076"/>
    </ligand>
</feature>
<keyword evidence="7 17" id="KW-0067">ATP-binding</keyword>
<comment type="function">
    <text evidence="18">Catalyzes the epimerization of the S- and R-forms of NAD(P)HX, a damaged form of NAD(P)H that is a result of enzymatic or heat-dependent hydration. This is a prerequisite for the S-specific NAD(P)H-hydrate dehydratase to allow the repair of both epimers of NAD(P)HX.</text>
</comment>
<keyword evidence="8 17" id="KW-0521">NADP</keyword>
<dbReference type="EMBL" id="CP017707">
    <property type="protein sequence ID" value="AOZ49842.1"/>
    <property type="molecule type" value="Genomic_DNA"/>
</dbReference>
<dbReference type="HAMAP" id="MF_01966">
    <property type="entry name" value="NADHX_epimerase"/>
    <property type="match status" value="1"/>
</dbReference>
<evidence type="ECO:0000256" key="6">
    <source>
        <dbReference type="ARBA" id="ARBA00022741"/>
    </source>
</evidence>
<comment type="similarity">
    <text evidence="17">Belongs to the NnrD/CARKD family.</text>
</comment>
<evidence type="ECO:0000256" key="15">
    <source>
        <dbReference type="ARBA" id="ARBA00048238"/>
    </source>
</evidence>
<dbReference type="PANTHER" id="PTHR12592">
    <property type="entry name" value="ATP-DEPENDENT (S)-NAD(P)H-HYDRATE DEHYDRATASE FAMILY MEMBER"/>
    <property type="match status" value="1"/>
</dbReference>
<dbReference type="SUPFAM" id="SSF64153">
    <property type="entry name" value="YjeF N-terminal domain-like"/>
    <property type="match status" value="1"/>
</dbReference>
<dbReference type="GO" id="GO:0052856">
    <property type="term" value="F:NAD(P)HX epimerase activity"/>
    <property type="evidence" value="ECO:0007669"/>
    <property type="project" value="UniProtKB-UniRule"/>
</dbReference>
<protein>
    <recommendedName>
        <fullName evidence="19">Bifunctional NAD(P)H-hydrate repair enzyme</fullName>
    </recommendedName>
    <alternativeName>
        <fullName evidence="19">Nicotinamide nucleotide repair protein</fullName>
    </alternativeName>
    <domain>
        <recommendedName>
            <fullName evidence="19">ADP-dependent (S)-NAD(P)H-hydrate dehydratase</fullName>
            <ecNumber evidence="19">4.2.1.136</ecNumber>
        </recommendedName>
        <alternativeName>
            <fullName evidence="19">ADP-dependent NAD(P)HX dehydratase</fullName>
        </alternativeName>
    </domain>
    <domain>
        <recommendedName>
            <fullName evidence="19">NAD(P)H-hydrate epimerase</fullName>
            <ecNumber evidence="19">5.1.99.6</ecNumber>
        </recommendedName>
    </domain>
</protein>
<evidence type="ECO:0000256" key="9">
    <source>
        <dbReference type="ARBA" id="ARBA00022958"/>
    </source>
</evidence>
<keyword evidence="12 17" id="KW-0456">Lyase</keyword>
<dbReference type="PROSITE" id="PS51385">
    <property type="entry name" value="YJEF_N"/>
    <property type="match status" value="1"/>
</dbReference>
<comment type="catalytic activity">
    <reaction evidence="16 17 19">
        <text>(6S)-NADPHX + ADP = AMP + phosphate + NADPH + H(+)</text>
        <dbReference type="Rhea" id="RHEA:32235"/>
        <dbReference type="ChEBI" id="CHEBI:15378"/>
        <dbReference type="ChEBI" id="CHEBI:43474"/>
        <dbReference type="ChEBI" id="CHEBI:57783"/>
        <dbReference type="ChEBI" id="CHEBI:64076"/>
        <dbReference type="ChEBI" id="CHEBI:456215"/>
        <dbReference type="ChEBI" id="CHEBI:456216"/>
        <dbReference type="EC" id="4.2.1.136"/>
    </reaction>
</comment>
<evidence type="ECO:0000256" key="11">
    <source>
        <dbReference type="ARBA" id="ARBA00023235"/>
    </source>
</evidence>
<comment type="caution">
    <text evidence="18">Lacks conserved residue(s) required for the propagation of feature annotation.</text>
</comment>
<evidence type="ECO:0000256" key="17">
    <source>
        <dbReference type="HAMAP-Rule" id="MF_01965"/>
    </source>
</evidence>
<sequence>MDGGPILSLEALRRLEQAAAGHGLNLMRRAALAAADWVTRHSPPASPLLVCAGPGNNGGDALHAALALRKRGHPLTILQPIAPASDECRAARRQAEKAGLSILAELPGGAPPPALLIDGLFGIGLSRPLGPAWQDLINRLNRLDCAKLALDCPSGLDAYTGQPQGAAIRADHTLTFLCHKPGLFGGPGADFAGQVELAMLDCPASLYPEAEGELNRPPVAALARNRDSHKGSYGSVSVIGGAPGMLGAALLAGRSALAGGAGKVYLCPLDDRLPVDPAAPELMVRPADEAADLPVADVLAVGPGLGRQELAERLLQQAIARAVPLVLDADALNLLAVRRDLAALVAERRAPTVLTPHPAEAARLLRLGGAQEIQADRVPHARRLAAGLNSVVVLKGAGSLIARPDGYYRVNDSGGPELAVAGQGDVLTGLIAALLAQGLDAFDAASLAVRLHGLAGDDYRAENGGPIGLAASATMPRLSRALNRLLAGI</sequence>
<evidence type="ECO:0000256" key="18">
    <source>
        <dbReference type="HAMAP-Rule" id="MF_01966"/>
    </source>
</evidence>
<feature type="domain" description="YjeF N-terminal" evidence="21">
    <location>
        <begin position="12"/>
        <end position="208"/>
    </location>
</feature>
<dbReference type="Gene3D" id="3.40.1190.20">
    <property type="match status" value="1"/>
</dbReference>
<organism evidence="22 23">
    <name type="scientific">Chromobacterium vaccinii</name>
    <dbReference type="NCBI Taxonomy" id="1108595"/>
    <lineage>
        <taxon>Bacteria</taxon>
        <taxon>Pseudomonadati</taxon>
        <taxon>Pseudomonadota</taxon>
        <taxon>Betaproteobacteria</taxon>
        <taxon>Neisseriales</taxon>
        <taxon>Chromobacteriaceae</taxon>
        <taxon>Chromobacterium</taxon>
    </lineage>
</organism>
<evidence type="ECO:0000256" key="12">
    <source>
        <dbReference type="ARBA" id="ARBA00023239"/>
    </source>
</evidence>
<dbReference type="Gene3D" id="3.40.50.10260">
    <property type="entry name" value="YjeF N-terminal domain"/>
    <property type="match status" value="1"/>
</dbReference>
<keyword evidence="9 18" id="KW-0630">Potassium</keyword>
<comment type="cofactor">
    <cofactor evidence="18 19">
        <name>K(+)</name>
        <dbReference type="ChEBI" id="CHEBI:29103"/>
    </cofactor>
    <text evidence="18 19">Binds 1 potassium ion per subunit.</text>
</comment>
<dbReference type="STRING" id="1108595.BKX93_07420"/>
<evidence type="ECO:0000256" key="19">
    <source>
        <dbReference type="PIRNR" id="PIRNR017184"/>
    </source>
</evidence>
<dbReference type="InterPro" id="IPR017953">
    <property type="entry name" value="Carbohydrate_kinase_pred_CS"/>
</dbReference>
<dbReference type="KEGG" id="cvc:BKX93_07420"/>
<feature type="binding site" evidence="18">
    <location>
        <begin position="122"/>
        <end position="128"/>
    </location>
    <ligand>
        <name>(6S)-NADPHX</name>
        <dbReference type="ChEBI" id="CHEBI:64076"/>
    </ligand>
</feature>
<evidence type="ECO:0000313" key="22">
    <source>
        <dbReference type="EMBL" id="AOZ49842.1"/>
    </source>
</evidence>
<dbReference type="GO" id="GO:0046496">
    <property type="term" value="P:nicotinamide nucleotide metabolic process"/>
    <property type="evidence" value="ECO:0007669"/>
    <property type="project" value="UniProtKB-UniRule"/>
</dbReference>
<dbReference type="PIRSF" id="PIRSF017184">
    <property type="entry name" value="Nnr"/>
    <property type="match status" value="1"/>
</dbReference>
<dbReference type="CDD" id="cd01171">
    <property type="entry name" value="YXKO-related"/>
    <property type="match status" value="1"/>
</dbReference>
<dbReference type="InterPro" id="IPR004443">
    <property type="entry name" value="YjeF_N_dom"/>
</dbReference>
<dbReference type="HAMAP" id="MF_01965">
    <property type="entry name" value="NADHX_dehydratase"/>
    <property type="match status" value="1"/>
</dbReference>
<dbReference type="PROSITE" id="PS01050">
    <property type="entry name" value="YJEF_C_2"/>
    <property type="match status" value="1"/>
</dbReference>
<evidence type="ECO:0000256" key="1">
    <source>
        <dbReference type="ARBA" id="ARBA00000013"/>
    </source>
</evidence>
<feature type="domain" description="YjeF C-terminal" evidence="20">
    <location>
        <begin position="213"/>
        <end position="485"/>
    </location>
</feature>
<evidence type="ECO:0000313" key="23">
    <source>
        <dbReference type="Proteomes" id="UP000178776"/>
    </source>
</evidence>
<evidence type="ECO:0000256" key="16">
    <source>
        <dbReference type="ARBA" id="ARBA00049209"/>
    </source>
</evidence>
<dbReference type="GO" id="GO:0005524">
    <property type="term" value="F:ATP binding"/>
    <property type="evidence" value="ECO:0007669"/>
    <property type="project" value="UniProtKB-UniRule"/>
</dbReference>
<evidence type="ECO:0000256" key="2">
    <source>
        <dbReference type="ARBA" id="ARBA00000909"/>
    </source>
</evidence>
<dbReference type="Proteomes" id="UP000178776">
    <property type="component" value="Chromosome"/>
</dbReference>
<comment type="similarity">
    <text evidence="3 19">In the N-terminal section; belongs to the NnrE/AIBP family.</text>
</comment>
<dbReference type="PROSITE" id="PS51383">
    <property type="entry name" value="YJEF_C_3"/>
    <property type="match status" value="1"/>
</dbReference>
<dbReference type="Pfam" id="PF01256">
    <property type="entry name" value="Carb_kinase"/>
    <property type="match status" value="1"/>
</dbReference>
<keyword evidence="10 17" id="KW-0520">NAD</keyword>
<feature type="binding site" evidence="17">
    <location>
        <position position="304"/>
    </location>
    <ligand>
        <name>(6S)-NADPHX</name>
        <dbReference type="ChEBI" id="CHEBI:64076"/>
    </ligand>
</feature>
<feature type="binding site" evidence="18">
    <location>
        <begin position="56"/>
        <end position="60"/>
    </location>
    <ligand>
        <name>(6S)-NADPHX</name>
        <dbReference type="ChEBI" id="CHEBI:64076"/>
    </ligand>
</feature>
<dbReference type="GO" id="GO:0052855">
    <property type="term" value="F:ADP-dependent NAD(P)H-hydrate dehydratase activity"/>
    <property type="evidence" value="ECO:0007669"/>
    <property type="project" value="UniProtKB-UniRule"/>
</dbReference>
<accession>A0A1D9LEZ3</accession>
<feature type="binding site" evidence="18">
    <location>
        <position position="154"/>
    </location>
    <ligand>
        <name>K(+)</name>
        <dbReference type="ChEBI" id="CHEBI:29103"/>
    </ligand>
</feature>
<comment type="catalytic activity">
    <reaction evidence="2 18 19">
        <text>(6R)-NADPHX = (6S)-NADPHX</text>
        <dbReference type="Rhea" id="RHEA:32227"/>
        <dbReference type="ChEBI" id="CHEBI:64076"/>
        <dbReference type="ChEBI" id="CHEBI:64077"/>
        <dbReference type="EC" id="5.1.99.6"/>
    </reaction>
</comment>
<comment type="catalytic activity">
    <reaction evidence="1 18 19">
        <text>(6R)-NADHX = (6S)-NADHX</text>
        <dbReference type="Rhea" id="RHEA:32215"/>
        <dbReference type="ChEBI" id="CHEBI:64074"/>
        <dbReference type="ChEBI" id="CHEBI:64075"/>
        <dbReference type="EC" id="5.1.99.6"/>
    </reaction>
</comment>
<proteinExistence type="inferred from homology"/>
<evidence type="ECO:0000259" key="20">
    <source>
        <dbReference type="PROSITE" id="PS51383"/>
    </source>
</evidence>
<keyword evidence="11 18" id="KW-0413">Isomerase</keyword>
<dbReference type="InterPro" id="IPR029056">
    <property type="entry name" value="Ribokinase-like"/>
</dbReference>
<feature type="binding site" evidence="17">
    <location>
        <position position="424"/>
    </location>
    <ligand>
        <name>AMP</name>
        <dbReference type="ChEBI" id="CHEBI:456215"/>
    </ligand>
</feature>
<name>A0A1D9LEZ3_9NEIS</name>
<dbReference type="InterPro" id="IPR036652">
    <property type="entry name" value="YjeF_N_dom_sf"/>
</dbReference>
<feature type="binding site" evidence="17">
    <location>
        <begin position="395"/>
        <end position="399"/>
    </location>
    <ligand>
        <name>AMP</name>
        <dbReference type="ChEBI" id="CHEBI:456215"/>
    </ligand>
</feature>
<evidence type="ECO:0000256" key="5">
    <source>
        <dbReference type="ARBA" id="ARBA00022723"/>
    </source>
</evidence>
<comment type="similarity">
    <text evidence="4 19">In the C-terminal section; belongs to the NnrD/CARKD family.</text>
</comment>
<dbReference type="InterPro" id="IPR030677">
    <property type="entry name" value="Nnr"/>
</dbReference>
<evidence type="ECO:0000256" key="10">
    <source>
        <dbReference type="ARBA" id="ARBA00023027"/>
    </source>
</evidence>
<evidence type="ECO:0000256" key="8">
    <source>
        <dbReference type="ARBA" id="ARBA00022857"/>
    </source>
</evidence>
<dbReference type="SUPFAM" id="SSF53613">
    <property type="entry name" value="Ribokinase-like"/>
    <property type="match status" value="1"/>
</dbReference>
<keyword evidence="5 18" id="KW-0479">Metal-binding</keyword>
<reference evidence="22 23" key="1">
    <citation type="submission" date="2016-10" db="EMBL/GenBank/DDBJ databases">
        <title>Chromobacterium muskegensis sp. nov., an insecticidal bacterium isolated from Sphagnum bogs.</title>
        <authorList>
            <person name="Sparks M.E."/>
            <person name="Blackburn M.B."/>
            <person name="Gundersen-Rindal D.E."/>
            <person name="Mitchell A."/>
            <person name="Farrar R."/>
            <person name="Kuhar D."/>
        </authorList>
    </citation>
    <scope>NUCLEOTIDE SEQUENCE [LARGE SCALE GENOMIC DNA]</scope>
    <source>
        <strain evidence="22 23">21-1</strain>
    </source>
</reference>
<dbReference type="InterPro" id="IPR000631">
    <property type="entry name" value="CARKD"/>
</dbReference>
<comment type="catalytic activity">
    <reaction evidence="15 17 19">
        <text>(6S)-NADHX + ADP = AMP + phosphate + NADH + H(+)</text>
        <dbReference type="Rhea" id="RHEA:32223"/>
        <dbReference type="ChEBI" id="CHEBI:15378"/>
        <dbReference type="ChEBI" id="CHEBI:43474"/>
        <dbReference type="ChEBI" id="CHEBI:57945"/>
        <dbReference type="ChEBI" id="CHEBI:64074"/>
        <dbReference type="ChEBI" id="CHEBI:456215"/>
        <dbReference type="ChEBI" id="CHEBI:456216"/>
        <dbReference type="EC" id="4.2.1.136"/>
    </reaction>
</comment>
<dbReference type="GO" id="GO:0046872">
    <property type="term" value="F:metal ion binding"/>
    <property type="evidence" value="ECO:0007669"/>
    <property type="project" value="UniProtKB-UniRule"/>
</dbReference>